<gene>
    <name evidence="1" type="ORF">NGB36_17245</name>
</gene>
<dbReference type="Proteomes" id="UP001057702">
    <property type="component" value="Unassembled WGS sequence"/>
</dbReference>
<protein>
    <submittedName>
        <fullName evidence="1">Uncharacterized protein</fullName>
    </submittedName>
</protein>
<dbReference type="EMBL" id="JANFNG010000012">
    <property type="protein sequence ID" value="MCQ4082302.1"/>
    <property type="molecule type" value="Genomic_DNA"/>
</dbReference>
<name>A0ABT1PXB0_9ACTN</name>
<evidence type="ECO:0000313" key="2">
    <source>
        <dbReference type="Proteomes" id="UP001057702"/>
    </source>
</evidence>
<accession>A0ABT1PXB0</accession>
<comment type="caution">
    <text evidence="1">The sequence shown here is derived from an EMBL/GenBank/DDBJ whole genome shotgun (WGS) entry which is preliminary data.</text>
</comment>
<reference evidence="1" key="1">
    <citation type="submission" date="2022-06" db="EMBL/GenBank/DDBJ databases">
        <title>Draft genome sequence of Streptomyces sp. RB6PN25 isolated from peat swamp forest in Thailand.</title>
        <authorList>
            <person name="Duangmal K."/>
            <person name="Klaysubun C."/>
        </authorList>
    </citation>
    <scope>NUCLEOTIDE SEQUENCE</scope>
    <source>
        <strain evidence="1">RB6PN25</strain>
    </source>
</reference>
<keyword evidence="2" id="KW-1185">Reference proteome</keyword>
<sequence length="99" mass="11045">MTVPHLVAFIEGGELPEPAVPETRWEWRERLPILSTLLGYFHQDADADHPGADGGGYPDYEAIVADYFATTGSTRPPPRSPRSANCWRCACRRPNLPRP</sequence>
<evidence type="ECO:0000313" key="1">
    <source>
        <dbReference type="EMBL" id="MCQ4082302.1"/>
    </source>
</evidence>
<organism evidence="1 2">
    <name type="scientific">Streptomyces humicola</name>
    <dbReference type="NCBI Taxonomy" id="2953240"/>
    <lineage>
        <taxon>Bacteria</taxon>
        <taxon>Bacillati</taxon>
        <taxon>Actinomycetota</taxon>
        <taxon>Actinomycetes</taxon>
        <taxon>Kitasatosporales</taxon>
        <taxon>Streptomycetaceae</taxon>
        <taxon>Streptomyces</taxon>
    </lineage>
</organism>
<dbReference type="RefSeq" id="WP_255921204.1">
    <property type="nucleotide sequence ID" value="NZ_JANFNG010000012.1"/>
</dbReference>
<proteinExistence type="predicted"/>